<dbReference type="PANTHER" id="PTHR43875">
    <property type="entry name" value="MALTODEXTRIN IMPORT ATP-BINDING PROTEIN MSMX"/>
    <property type="match status" value="1"/>
</dbReference>
<gene>
    <name evidence="8" type="ORF">DFJ69_1076</name>
</gene>
<keyword evidence="2" id="KW-1003">Cell membrane</keyword>
<dbReference type="PANTHER" id="PTHR43875:SF15">
    <property type="entry name" value="TREHALOSE IMPORT ATP-BINDING PROTEIN SUGC"/>
    <property type="match status" value="1"/>
</dbReference>
<comment type="caution">
    <text evidence="8">The sequence shown here is derived from an EMBL/GenBank/DDBJ whole genome shotgun (WGS) entry which is preliminary data.</text>
</comment>
<evidence type="ECO:0000256" key="5">
    <source>
        <dbReference type="ARBA" id="ARBA00022967"/>
    </source>
</evidence>
<evidence type="ECO:0000256" key="3">
    <source>
        <dbReference type="ARBA" id="ARBA00022741"/>
    </source>
</evidence>
<keyword evidence="9" id="KW-1185">Reference proteome</keyword>
<dbReference type="EMBL" id="QTTT01000001">
    <property type="protein sequence ID" value="REE95667.1"/>
    <property type="molecule type" value="Genomic_DNA"/>
</dbReference>
<evidence type="ECO:0000256" key="2">
    <source>
        <dbReference type="ARBA" id="ARBA00022475"/>
    </source>
</evidence>
<dbReference type="GO" id="GO:0140359">
    <property type="term" value="F:ABC-type transporter activity"/>
    <property type="evidence" value="ECO:0007669"/>
    <property type="project" value="UniProtKB-ARBA"/>
</dbReference>
<evidence type="ECO:0000256" key="1">
    <source>
        <dbReference type="ARBA" id="ARBA00022448"/>
    </source>
</evidence>
<dbReference type="InterPro" id="IPR008995">
    <property type="entry name" value="Mo/tungstate-bd_C_term_dom"/>
</dbReference>
<dbReference type="FunFam" id="3.40.50.300:FF:000042">
    <property type="entry name" value="Maltose/maltodextrin ABC transporter, ATP-binding protein"/>
    <property type="match status" value="1"/>
</dbReference>
<evidence type="ECO:0000259" key="7">
    <source>
        <dbReference type="PROSITE" id="PS50893"/>
    </source>
</evidence>
<dbReference type="PROSITE" id="PS50893">
    <property type="entry name" value="ABC_TRANSPORTER_2"/>
    <property type="match status" value="1"/>
</dbReference>
<dbReference type="Pfam" id="PF00005">
    <property type="entry name" value="ABC_tran"/>
    <property type="match status" value="1"/>
</dbReference>
<dbReference type="RefSeq" id="WP_116021428.1">
    <property type="nucleotide sequence ID" value="NZ_QTTT01000001.1"/>
</dbReference>
<dbReference type="PROSITE" id="PS00211">
    <property type="entry name" value="ABC_TRANSPORTER_1"/>
    <property type="match status" value="1"/>
</dbReference>
<protein>
    <submittedName>
        <fullName evidence="8">Iron(III) transport system ATP-binding protein</fullName>
    </submittedName>
</protein>
<dbReference type="InterPro" id="IPR003593">
    <property type="entry name" value="AAA+_ATPase"/>
</dbReference>
<keyword evidence="3" id="KW-0547">Nucleotide-binding</keyword>
<evidence type="ECO:0000313" key="8">
    <source>
        <dbReference type="EMBL" id="REE95667.1"/>
    </source>
</evidence>
<dbReference type="GO" id="GO:0016887">
    <property type="term" value="F:ATP hydrolysis activity"/>
    <property type="evidence" value="ECO:0007669"/>
    <property type="project" value="InterPro"/>
</dbReference>
<dbReference type="Proteomes" id="UP000256661">
    <property type="component" value="Unassembled WGS sequence"/>
</dbReference>
<dbReference type="Gene3D" id="3.40.50.300">
    <property type="entry name" value="P-loop containing nucleotide triphosphate hydrolases"/>
    <property type="match status" value="1"/>
</dbReference>
<organism evidence="8 9">
    <name type="scientific">Thermomonospora umbrina</name>
    <dbReference type="NCBI Taxonomy" id="111806"/>
    <lineage>
        <taxon>Bacteria</taxon>
        <taxon>Bacillati</taxon>
        <taxon>Actinomycetota</taxon>
        <taxon>Actinomycetes</taxon>
        <taxon>Streptosporangiales</taxon>
        <taxon>Thermomonosporaceae</taxon>
        <taxon>Thermomonospora</taxon>
    </lineage>
</organism>
<dbReference type="GO" id="GO:0005524">
    <property type="term" value="F:ATP binding"/>
    <property type="evidence" value="ECO:0007669"/>
    <property type="project" value="UniProtKB-KW"/>
</dbReference>
<keyword evidence="4 8" id="KW-0067">ATP-binding</keyword>
<keyword evidence="1" id="KW-0813">Transport</keyword>
<keyword evidence="5" id="KW-1278">Translocase</keyword>
<dbReference type="SMART" id="SM00382">
    <property type="entry name" value="AAA"/>
    <property type="match status" value="1"/>
</dbReference>
<feature type="domain" description="ABC transporter" evidence="7">
    <location>
        <begin position="11"/>
        <end position="253"/>
    </location>
</feature>
<name>A0A3D9SIZ3_9ACTN</name>
<accession>A0A3D9SIZ3</accession>
<evidence type="ECO:0000256" key="6">
    <source>
        <dbReference type="ARBA" id="ARBA00023136"/>
    </source>
</evidence>
<evidence type="ECO:0000256" key="4">
    <source>
        <dbReference type="ARBA" id="ARBA00022840"/>
    </source>
</evidence>
<sequence length="374" mass="40309">MTATAGGTRPLAVEGLRKRFADRDTTVKAVDDVSFEIREGELYTLLGPSGCGKTSTLRSVAGLERPDGGRIIIDGSLVTGGPDEVFVPSNKRDIGMVFQSYGIWPHMTVYDNAAFPLQVARPRPPKKEIRERVEQALAAVHLAGYEGRAATRLSGGQQQRLALARALVRRPKLLLLDEPLSNLDAKLRQAMRAELSSLQQQLGITALYVTHDQAEALSMSSRIAVMSAGRIVQEGTPRDIYQRPATRFVADFVGTTNLLQGKVTGREGGGTRVATDVGELMAPPTPGVKAGDTVLLAVRPESVRLHLDEPGPAANVVRGEVDRVMFVGECVDCHVRVGDATWVTRQQPHLAAGPGDRAWLELPAEGLSIIPDPH</sequence>
<dbReference type="OrthoDB" id="7838608at2"/>
<dbReference type="InterPro" id="IPR013611">
    <property type="entry name" value="Transp-assoc_OB_typ2"/>
</dbReference>
<dbReference type="SUPFAM" id="SSF52540">
    <property type="entry name" value="P-loop containing nucleoside triphosphate hydrolases"/>
    <property type="match status" value="1"/>
</dbReference>
<dbReference type="GO" id="GO:0055052">
    <property type="term" value="C:ATP-binding cassette (ABC) transporter complex, substrate-binding subunit-containing"/>
    <property type="evidence" value="ECO:0007669"/>
    <property type="project" value="TreeGrafter"/>
</dbReference>
<proteinExistence type="predicted"/>
<dbReference type="SUPFAM" id="SSF50331">
    <property type="entry name" value="MOP-like"/>
    <property type="match status" value="1"/>
</dbReference>
<dbReference type="InterPro" id="IPR017871">
    <property type="entry name" value="ABC_transporter-like_CS"/>
</dbReference>
<keyword evidence="6" id="KW-0472">Membrane</keyword>
<dbReference type="AlphaFoldDB" id="A0A3D9SIZ3"/>
<dbReference type="InterPro" id="IPR047641">
    <property type="entry name" value="ABC_transpr_MalK/UgpC-like"/>
</dbReference>
<dbReference type="Pfam" id="PF08402">
    <property type="entry name" value="TOBE_2"/>
    <property type="match status" value="1"/>
</dbReference>
<dbReference type="Gene3D" id="2.40.50.100">
    <property type="match status" value="1"/>
</dbReference>
<dbReference type="InterPro" id="IPR003439">
    <property type="entry name" value="ABC_transporter-like_ATP-bd"/>
</dbReference>
<reference evidence="8 9" key="1">
    <citation type="submission" date="2018-08" db="EMBL/GenBank/DDBJ databases">
        <title>Sequencing the genomes of 1000 actinobacteria strains.</title>
        <authorList>
            <person name="Klenk H.-P."/>
        </authorList>
    </citation>
    <scope>NUCLEOTIDE SEQUENCE [LARGE SCALE GENOMIC DNA]</scope>
    <source>
        <strain evidence="8 9">DSM 43927</strain>
    </source>
</reference>
<dbReference type="InterPro" id="IPR027417">
    <property type="entry name" value="P-loop_NTPase"/>
</dbReference>
<evidence type="ECO:0000313" key="9">
    <source>
        <dbReference type="Proteomes" id="UP000256661"/>
    </source>
</evidence>